<reference evidence="3 4" key="2">
    <citation type="submission" date="2018-11" db="EMBL/GenBank/DDBJ databases">
        <authorList>
            <consortium name="Pathogen Informatics"/>
        </authorList>
    </citation>
    <scope>NUCLEOTIDE SEQUENCE [LARGE SCALE GENOMIC DNA]</scope>
</reference>
<evidence type="ECO:0000256" key="1">
    <source>
        <dbReference type="ARBA" id="ARBA00022473"/>
    </source>
</evidence>
<dbReference type="Proteomes" id="UP000271162">
    <property type="component" value="Unassembled WGS sequence"/>
</dbReference>
<gene>
    <name evidence="3" type="ORF">NBR_LOCUS5681</name>
</gene>
<evidence type="ECO:0000313" key="3">
    <source>
        <dbReference type="EMBL" id="VDL69270.1"/>
    </source>
</evidence>
<organism evidence="5">
    <name type="scientific">Nippostrongylus brasiliensis</name>
    <name type="common">Rat hookworm</name>
    <dbReference type="NCBI Taxonomy" id="27835"/>
    <lineage>
        <taxon>Eukaryota</taxon>
        <taxon>Metazoa</taxon>
        <taxon>Ecdysozoa</taxon>
        <taxon>Nematoda</taxon>
        <taxon>Chromadorea</taxon>
        <taxon>Rhabditida</taxon>
        <taxon>Rhabditina</taxon>
        <taxon>Rhabditomorpha</taxon>
        <taxon>Strongyloidea</taxon>
        <taxon>Heligmosomidae</taxon>
        <taxon>Nippostrongylus</taxon>
    </lineage>
</organism>
<accession>A0A0N4XT07</accession>
<dbReference type="STRING" id="27835.A0A0N4XT07"/>
<proteinExistence type="predicted"/>
<dbReference type="WBParaSite" id="NBR_0000568001-mRNA-1">
    <property type="protein sequence ID" value="NBR_0000568001-mRNA-1"/>
    <property type="gene ID" value="NBR_0000568001"/>
</dbReference>
<evidence type="ECO:0000256" key="2">
    <source>
        <dbReference type="SAM" id="SignalP"/>
    </source>
</evidence>
<evidence type="ECO:0000313" key="5">
    <source>
        <dbReference type="WBParaSite" id="NBR_0000568001-mRNA-1"/>
    </source>
</evidence>
<keyword evidence="4" id="KW-1185">Reference proteome</keyword>
<dbReference type="EMBL" id="UYSL01019753">
    <property type="protein sequence ID" value="VDL69270.1"/>
    <property type="molecule type" value="Genomic_DNA"/>
</dbReference>
<keyword evidence="1" id="KW-0217">Developmental protein</keyword>
<feature type="chain" id="PRO_5043124760" evidence="2">
    <location>
        <begin position="16"/>
        <end position="91"/>
    </location>
</feature>
<protein>
    <submittedName>
        <fullName evidence="5">Secreted protein</fullName>
    </submittedName>
</protein>
<sequence length="91" mass="9639">MPLWGILLICNVAFASFCGKSGVPFSVEILPTGSPVLGCAQPSCVAQPVDDVDDSVFNTDETGQIDGFFREGDNSHIGYLQTNKIRAVSSS</sequence>
<reference evidence="5" key="1">
    <citation type="submission" date="2017-02" db="UniProtKB">
        <authorList>
            <consortium name="WormBaseParasite"/>
        </authorList>
    </citation>
    <scope>IDENTIFICATION</scope>
</reference>
<dbReference type="PANTHER" id="PTHR46706">
    <property type="entry name" value="PROTEIN QUA-1-RELATED"/>
    <property type="match status" value="1"/>
</dbReference>
<evidence type="ECO:0000313" key="4">
    <source>
        <dbReference type="Proteomes" id="UP000271162"/>
    </source>
</evidence>
<dbReference type="InterPro" id="IPR052140">
    <property type="entry name" value="Dev_Signal_Hedgehog-like"/>
</dbReference>
<feature type="signal peptide" evidence="2">
    <location>
        <begin position="1"/>
        <end position="15"/>
    </location>
</feature>
<dbReference type="PANTHER" id="PTHR46706:SF12">
    <property type="entry name" value="PROTEIN QUA-1-RELATED"/>
    <property type="match status" value="1"/>
</dbReference>
<dbReference type="AlphaFoldDB" id="A0A0N4XT07"/>
<name>A0A0N4XT07_NIPBR</name>
<keyword evidence="2" id="KW-0732">Signal</keyword>